<evidence type="ECO:0000313" key="1">
    <source>
        <dbReference type="EMBL" id="MBB3727662.1"/>
    </source>
</evidence>
<comment type="caution">
    <text evidence="1">The sequence shown here is derived from an EMBL/GenBank/DDBJ whole genome shotgun (WGS) entry which is preliminary data.</text>
</comment>
<gene>
    <name evidence="1" type="ORF">FHR33_003522</name>
</gene>
<accession>A0A7W5UZN7</accession>
<reference evidence="1 2" key="1">
    <citation type="submission" date="2020-08" db="EMBL/GenBank/DDBJ databases">
        <title>Sequencing the genomes of 1000 actinobacteria strains.</title>
        <authorList>
            <person name="Klenk H.-P."/>
        </authorList>
    </citation>
    <scope>NUCLEOTIDE SEQUENCE [LARGE SCALE GENOMIC DNA]</scope>
    <source>
        <strain evidence="1 2">DSM 44320</strain>
    </source>
</reference>
<dbReference type="EMBL" id="JACIBV010000001">
    <property type="protein sequence ID" value="MBB3727662.1"/>
    <property type="molecule type" value="Genomic_DNA"/>
</dbReference>
<dbReference type="AlphaFoldDB" id="A0A7W5UZN7"/>
<protein>
    <submittedName>
        <fullName evidence="1">Uncharacterized protein</fullName>
    </submittedName>
</protein>
<name>A0A7W5UZN7_9ACTN</name>
<organism evidence="1 2">
    <name type="scientific">Nonomuraea dietziae</name>
    <dbReference type="NCBI Taxonomy" id="65515"/>
    <lineage>
        <taxon>Bacteria</taxon>
        <taxon>Bacillati</taxon>
        <taxon>Actinomycetota</taxon>
        <taxon>Actinomycetes</taxon>
        <taxon>Streptosporangiales</taxon>
        <taxon>Streptosporangiaceae</taxon>
        <taxon>Nonomuraea</taxon>
    </lineage>
</organism>
<proteinExistence type="predicted"/>
<sequence>MGLGVCVSVDRPIVCSAVMNSPHAMPTLSLT</sequence>
<keyword evidence="2" id="KW-1185">Reference proteome</keyword>
<evidence type="ECO:0000313" key="2">
    <source>
        <dbReference type="Proteomes" id="UP000579945"/>
    </source>
</evidence>
<dbReference type="Proteomes" id="UP000579945">
    <property type="component" value="Unassembled WGS sequence"/>
</dbReference>